<dbReference type="Gene3D" id="2.60.120.10">
    <property type="entry name" value="Jelly Rolls"/>
    <property type="match status" value="1"/>
</dbReference>
<dbReference type="InterPro" id="IPR014710">
    <property type="entry name" value="RmlC-like_jellyroll"/>
</dbReference>
<organism evidence="2 3">
    <name type="scientific">candidate division WWE3 bacterium</name>
    <dbReference type="NCBI Taxonomy" id="2053526"/>
    <lineage>
        <taxon>Bacteria</taxon>
        <taxon>Katanobacteria</taxon>
    </lineage>
</organism>
<comment type="caution">
    <text evidence="2">The sequence shown here is derived from an EMBL/GenBank/DDBJ whole genome shotgun (WGS) entry which is preliminary data.</text>
</comment>
<dbReference type="AlphaFoldDB" id="A0A928Y6J9"/>
<dbReference type="EMBL" id="JABTTY010000001">
    <property type="protein sequence ID" value="MBE7525204.1"/>
    <property type="molecule type" value="Genomic_DNA"/>
</dbReference>
<evidence type="ECO:0008006" key="4">
    <source>
        <dbReference type="Google" id="ProtNLM"/>
    </source>
</evidence>
<sequence length="497" mass="54875">MGTTPRPKQETGSTGDGKVLTNLNRARRLKLLLEANPGLAAAQIEVDAGEYIVRQGDFDPEGLPHAYLVFDGEVEERQSHFYPGIGHKEITVFRVPEGGIAFSQALYPVYAKMPAVTSVVAITPALVFMLRNEHLLDLYERDPELFQLLKVEYQMRMQVLSTMHEMAKLHELNDRATALVEEARPFLREHGWNMNAMIEVMNRHTALIDEAMAHASDAKGKSAEAFMELEGERERMRYRWRGAEMYVDRLRNIAEFAMGVIERLGVNTEELGIGRRHLDMTPEEKTLLYGESLEELQAVKHGLPAQKKPFVENLREEDIDGALSKALAAVSTRLVHQSVPPAVPSVRVGTKPPPPSEQEEDLPHAEICEDRITQVFDILPPSVGTPNVPPDQAMPSGEEAAAHEDGVIPAFEPPTLARPFRPKLPHSGHAISVDAAPAVPTPPEPFTLEEAPTVPSSRLGFTCPSPTSPGAYRLSDDHGTTTSTMETVVLPPTEGKK</sequence>
<proteinExistence type="predicted"/>
<dbReference type="InterPro" id="IPR000595">
    <property type="entry name" value="cNMP-bd_dom"/>
</dbReference>
<evidence type="ECO:0000256" key="1">
    <source>
        <dbReference type="SAM" id="MobiDB-lite"/>
    </source>
</evidence>
<feature type="region of interest" description="Disordered" evidence="1">
    <location>
        <begin position="343"/>
        <end position="362"/>
    </location>
</feature>
<evidence type="ECO:0000313" key="2">
    <source>
        <dbReference type="EMBL" id="MBE7525204.1"/>
    </source>
</evidence>
<dbReference type="InterPro" id="IPR018490">
    <property type="entry name" value="cNMP-bd_dom_sf"/>
</dbReference>
<dbReference type="Proteomes" id="UP000710385">
    <property type="component" value="Unassembled WGS sequence"/>
</dbReference>
<gene>
    <name evidence="2" type="ORF">HS096_02325</name>
</gene>
<feature type="region of interest" description="Disordered" evidence="1">
    <location>
        <begin position="451"/>
        <end position="497"/>
    </location>
</feature>
<dbReference type="SUPFAM" id="SSF51206">
    <property type="entry name" value="cAMP-binding domain-like"/>
    <property type="match status" value="1"/>
</dbReference>
<evidence type="ECO:0000313" key="3">
    <source>
        <dbReference type="Proteomes" id="UP000710385"/>
    </source>
</evidence>
<dbReference type="CDD" id="cd00038">
    <property type="entry name" value="CAP_ED"/>
    <property type="match status" value="1"/>
</dbReference>
<name>A0A928Y6J9_UNCKA</name>
<reference evidence="2" key="1">
    <citation type="submission" date="2020-05" db="EMBL/GenBank/DDBJ databases">
        <title>High-Quality Genomes of Partial-Nitritation/Anammox System by Hierarchical Clustering Based Hybrid Assembly.</title>
        <authorList>
            <person name="Liu L."/>
            <person name="Wang Y."/>
            <person name="Che Y."/>
            <person name="Chen Y."/>
            <person name="Xia Y."/>
            <person name="Luo R."/>
            <person name="Cheng S.H."/>
            <person name="Zheng C."/>
            <person name="Zhang T."/>
        </authorList>
    </citation>
    <scope>NUCLEOTIDE SEQUENCE</scope>
    <source>
        <strain evidence="2">H1_PAT1</strain>
    </source>
</reference>
<protein>
    <recommendedName>
        <fullName evidence="4">Cyclic nucleotide-binding domain-containing protein</fullName>
    </recommendedName>
</protein>
<accession>A0A928Y6J9</accession>